<evidence type="ECO:0000313" key="2">
    <source>
        <dbReference type="EMBL" id="TXN37595.1"/>
    </source>
</evidence>
<dbReference type="SUPFAM" id="SSF54909">
    <property type="entry name" value="Dimeric alpha+beta barrel"/>
    <property type="match status" value="1"/>
</dbReference>
<evidence type="ECO:0000259" key="1">
    <source>
        <dbReference type="PROSITE" id="PS51725"/>
    </source>
</evidence>
<dbReference type="PROSITE" id="PS51725">
    <property type="entry name" value="ABM"/>
    <property type="match status" value="1"/>
</dbReference>
<gene>
    <name evidence="2" type="ORF">FVB32_04715</name>
</gene>
<dbReference type="Gene3D" id="3.30.70.100">
    <property type="match status" value="1"/>
</dbReference>
<name>A0A5C8V6T0_9FLAO</name>
<dbReference type="InterPro" id="IPR007138">
    <property type="entry name" value="ABM_dom"/>
</dbReference>
<organism evidence="2 3">
    <name type="scientific">Flagellimonas hymeniacidonis</name>
    <dbReference type="NCBI Taxonomy" id="2603628"/>
    <lineage>
        <taxon>Bacteria</taxon>
        <taxon>Pseudomonadati</taxon>
        <taxon>Bacteroidota</taxon>
        <taxon>Flavobacteriia</taxon>
        <taxon>Flavobacteriales</taxon>
        <taxon>Flavobacteriaceae</taxon>
        <taxon>Flagellimonas</taxon>
    </lineage>
</organism>
<keyword evidence="2" id="KW-0560">Oxidoreductase</keyword>
<dbReference type="AlphaFoldDB" id="A0A5C8V6T0"/>
<dbReference type="RefSeq" id="WP_147741666.1">
    <property type="nucleotide sequence ID" value="NZ_VRUR01000001.1"/>
</dbReference>
<protein>
    <submittedName>
        <fullName evidence="2">Antibiotic biosynthesis monooxygenase</fullName>
    </submittedName>
</protein>
<reference evidence="2 3" key="1">
    <citation type="submission" date="2019-08" db="EMBL/GenBank/DDBJ databases">
        <title>Professor.</title>
        <authorList>
            <person name="Park J.S."/>
        </authorList>
    </citation>
    <scope>NUCLEOTIDE SEQUENCE [LARGE SCALE GENOMIC DNA]</scope>
    <source>
        <strain evidence="2 3">176CP5-101</strain>
    </source>
</reference>
<dbReference type="EMBL" id="VRUR01000001">
    <property type="protein sequence ID" value="TXN37595.1"/>
    <property type="molecule type" value="Genomic_DNA"/>
</dbReference>
<proteinExistence type="predicted"/>
<comment type="caution">
    <text evidence="2">The sequence shown here is derived from an EMBL/GenBank/DDBJ whole genome shotgun (WGS) entry which is preliminary data.</text>
</comment>
<evidence type="ECO:0000313" key="3">
    <source>
        <dbReference type="Proteomes" id="UP000321456"/>
    </source>
</evidence>
<sequence>MKHVFVPYKVKPDAVETVKVIIGKFISEIKKNEPGTLFYRSFQEEDNPTSFVHIMAFSNEEAENLHKQSGYCRGFTDVLYPLCTVMPKPVSYLEIN</sequence>
<keyword evidence="2" id="KW-0503">Monooxygenase</keyword>
<feature type="domain" description="ABM" evidence="1">
    <location>
        <begin position="2"/>
        <end position="91"/>
    </location>
</feature>
<dbReference type="Proteomes" id="UP000321456">
    <property type="component" value="Unassembled WGS sequence"/>
</dbReference>
<dbReference type="GO" id="GO:0004497">
    <property type="term" value="F:monooxygenase activity"/>
    <property type="evidence" value="ECO:0007669"/>
    <property type="project" value="UniProtKB-KW"/>
</dbReference>
<dbReference type="Pfam" id="PF03992">
    <property type="entry name" value="ABM"/>
    <property type="match status" value="1"/>
</dbReference>
<accession>A0A5C8V6T0</accession>
<dbReference type="InterPro" id="IPR011008">
    <property type="entry name" value="Dimeric_a/b-barrel"/>
</dbReference>
<keyword evidence="3" id="KW-1185">Reference proteome</keyword>